<accession>A0ABX2F2W4</accession>
<reference evidence="2 3" key="1">
    <citation type="submission" date="2020-01" db="EMBL/GenBank/DDBJ databases">
        <title>Kibdelosporangium persica a novel Actinomycetes from a hot desert in Iran.</title>
        <authorList>
            <person name="Safaei N."/>
            <person name="Zaburannyi N."/>
            <person name="Mueller R."/>
            <person name="Wink J."/>
        </authorList>
    </citation>
    <scope>NUCLEOTIDE SEQUENCE [LARGE SCALE GENOMIC DNA]</scope>
    <source>
        <strain evidence="2 3">4NS15</strain>
    </source>
</reference>
<name>A0ABX2F2W4_9PSEU</name>
<evidence type="ECO:0000313" key="3">
    <source>
        <dbReference type="Proteomes" id="UP000763557"/>
    </source>
</evidence>
<proteinExistence type="predicted"/>
<dbReference type="Proteomes" id="UP000763557">
    <property type="component" value="Unassembled WGS sequence"/>
</dbReference>
<feature type="region of interest" description="Disordered" evidence="1">
    <location>
        <begin position="161"/>
        <end position="181"/>
    </location>
</feature>
<dbReference type="EMBL" id="JAAATY010000006">
    <property type="protein sequence ID" value="NRN65218.1"/>
    <property type="molecule type" value="Genomic_DNA"/>
</dbReference>
<feature type="region of interest" description="Disordered" evidence="1">
    <location>
        <begin position="1"/>
        <end position="29"/>
    </location>
</feature>
<gene>
    <name evidence="2" type="ORF">GC106_24280</name>
</gene>
<comment type="caution">
    <text evidence="2">The sequence shown here is derived from an EMBL/GenBank/DDBJ whole genome shotgun (WGS) entry which is preliminary data.</text>
</comment>
<evidence type="ECO:0000256" key="1">
    <source>
        <dbReference type="SAM" id="MobiDB-lite"/>
    </source>
</evidence>
<keyword evidence="3" id="KW-1185">Reference proteome</keyword>
<protein>
    <submittedName>
        <fullName evidence="2">Uncharacterized protein</fullName>
    </submittedName>
</protein>
<organism evidence="2 3">
    <name type="scientific">Kibdelosporangium persicum</name>
    <dbReference type="NCBI Taxonomy" id="2698649"/>
    <lineage>
        <taxon>Bacteria</taxon>
        <taxon>Bacillati</taxon>
        <taxon>Actinomycetota</taxon>
        <taxon>Actinomycetes</taxon>
        <taxon>Pseudonocardiales</taxon>
        <taxon>Pseudonocardiaceae</taxon>
        <taxon>Kibdelosporangium</taxon>
    </lineage>
</organism>
<dbReference type="RefSeq" id="WP_173128875.1">
    <property type="nucleotide sequence ID" value="NZ_CBCSGW010000005.1"/>
</dbReference>
<sequence length="181" mass="20168">MTSDHETDSTPANPVHVGEESATIPDSSGCVRPVAGTWRERYRAQEHGRRRLAERYGSILQKQWAADPNAPRVDALSLLYAFLFKAGPAALRSPELEHAPHLERNDAIAAAHMIRVARDDARYRETAVMRHVVAHGVTWGELAHLLDTTPEELQGWLRRHGEQPDTWTRPGGPSSTDTTNL</sequence>
<evidence type="ECO:0000313" key="2">
    <source>
        <dbReference type="EMBL" id="NRN65218.1"/>
    </source>
</evidence>